<name>A0ABQ5UW62_9HYPH</name>
<comment type="catalytic activity">
    <reaction evidence="1">
        <text>AMP + H2O = D-ribose 5-phosphate + adenine</text>
        <dbReference type="Rhea" id="RHEA:20129"/>
        <dbReference type="ChEBI" id="CHEBI:15377"/>
        <dbReference type="ChEBI" id="CHEBI:16708"/>
        <dbReference type="ChEBI" id="CHEBI:78346"/>
        <dbReference type="ChEBI" id="CHEBI:456215"/>
        <dbReference type="EC" id="3.2.2.4"/>
    </reaction>
</comment>
<dbReference type="Pfam" id="PF01048">
    <property type="entry name" value="PNP_UDP_1"/>
    <property type="match status" value="1"/>
</dbReference>
<dbReference type="EC" id="3.2.2.4" evidence="1"/>
<dbReference type="RefSeq" id="WP_284365615.1">
    <property type="nucleotide sequence ID" value="NZ_BSNI01000002.1"/>
</dbReference>
<dbReference type="PANTHER" id="PTHR43691">
    <property type="entry name" value="URIDINE PHOSPHORYLASE"/>
    <property type="match status" value="1"/>
</dbReference>
<reference evidence="4" key="1">
    <citation type="journal article" date="2014" name="Int. J. Syst. Evol. Microbiol.">
        <title>Complete genome of a new Firmicutes species belonging to the dominant human colonic microbiota ('Ruminococcus bicirculans') reveals two chromosomes and a selective capacity to utilize plant glucans.</title>
        <authorList>
            <consortium name="NISC Comparative Sequencing Program"/>
            <person name="Wegmann U."/>
            <person name="Louis P."/>
            <person name="Goesmann A."/>
            <person name="Henrissat B."/>
            <person name="Duncan S.H."/>
            <person name="Flint H.J."/>
        </authorList>
    </citation>
    <scope>NUCLEOTIDE SEQUENCE</scope>
    <source>
        <strain evidence="4">NBRC 107169</strain>
    </source>
</reference>
<dbReference type="InterPro" id="IPR035994">
    <property type="entry name" value="Nucleoside_phosphorylase_sf"/>
</dbReference>
<dbReference type="InterPro" id="IPR037109">
    <property type="entry name" value="AMP_N_sf"/>
</dbReference>
<evidence type="ECO:0000313" key="4">
    <source>
        <dbReference type="EMBL" id="GLQ18590.1"/>
    </source>
</evidence>
<dbReference type="NCBIfam" id="TIGR01717">
    <property type="entry name" value="AMP-nucleosdse"/>
    <property type="match status" value="1"/>
</dbReference>
<dbReference type="InterPro" id="IPR011271">
    <property type="entry name" value="AMP_nucleosidase"/>
</dbReference>
<dbReference type="Gene3D" id="3.40.50.1580">
    <property type="entry name" value="Nucleoside phosphorylase domain"/>
    <property type="match status" value="1"/>
</dbReference>
<protein>
    <recommendedName>
        <fullName evidence="1">AMP nucleosidase</fullName>
        <ecNumber evidence="1">3.2.2.4</ecNumber>
    </recommendedName>
</protein>
<proteinExistence type="inferred from homology"/>
<sequence>MDILRPEPLPEKSFSDPYMARDYVAEIYNRNTQFIRDAVQELSKGNPPKGRVRATYPMAKVRSRSFQKIDSHLPYGFLHSPGIYQTTISEPELFKYYLTAQFAQLLKNHECEIVISESDTPIPVHFALDPTTTLDGEAINALGIPLRDIFDAPDLAHTDDEIANGTFIPPQGGPYPLAAFTAPRVDYSLHRLSHYTATQPEHFQNFVLFTNYSFYIEEFCRLAHKWMEEGHPDYHAFVEPGNVITHNKNVGEAPTGKKPPREPQMPAYHLKAKHGSGITMVNIGVGPSNAKTITDHIAVLRPHAWVMLGHCAGLRNSQELGDYVLAHAYVREDHVLDADLPISVPIPALAEVQVALEQAVGEITELTGMDKKRIMRTGTVATFDNRNWELRDQNEIAQRLSQSRAIALDMESATIAANGFRFRVPYGTLLCVSDKPLHGELKLPGMASDFYRTQVSKHLEIGIRAMEILRQQPAHSIHSRKLRSFAETAFQ</sequence>
<feature type="domain" description="Nucleoside phosphorylase" evidence="2">
    <location>
        <begin position="264"/>
        <end position="438"/>
    </location>
</feature>
<evidence type="ECO:0000259" key="3">
    <source>
        <dbReference type="Pfam" id="PF10423"/>
    </source>
</evidence>
<dbReference type="InterPro" id="IPR000845">
    <property type="entry name" value="Nucleoside_phosphorylase_d"/>
</dbReference>
<dbReference type="CDD" id="cd17762">
    <property type="entry name" value="AMN"/>
    <property type="match status" value="1"/>
</dbReference>
<dbReference type="PANTHER" id="PTHR43691:SF6">
    <property type="entry name" value="AMP NUCLEOSIDASE"/>
    <property type="match status" value="1"/>
</dbReference>
<accession>A0ABQ5UW62</accession>
<keyword evidence="5" id="KW-1185">Reference proteome</keyword>
<keyword evidence="1" id="KW-0378">Hydrolase</keyword>
<reference evidence="4" key="2">
    <citation type="submission" date="2023-01" db="EMBL/GenBank/DDBJ databases">
        <title>Draft genome sequence of Maritalea porphyrae strain NBRC 107169.</title>
        <authorList>
            <person name="Sun Q."/>
            <person name="Mori K."/>
        </authorList>
    </citation>
    <scope>NUCLEOTIDE SEQUENCE</scope>
    <source>
        <strain evidence="4">NBRC 107169</strain>
    </source>
</reference>
<dbReference type="EMBL" id="BSNI01000002">
    <property type="protein sequence ID" value="GLQ18590.1"/>
    <property type="molecule type" value="Genomic_DNA"/>
</dbReference>
<gene>
    <name evidence="1 4" type="primary">amn</name>
    <name evidence="4" type="ORF">GCM10007879_28390</name>
</gene>
<dbReference type="Pfam" id="PF10423">
    <property type="entry name" value="AMNp_N"/>
    <property type="match status" value="1"/>
</dbReference>
<dbReference type="SUPFAM" id="SSF53167">
    <property type="entry name" value="Purine and uridine phosphorylases"/>
    <property type="match status" value="1"/>
</dbReference>
<comment type="caution">
    <text evidence="4">The sequence shown here is derived from an EMBL/GenBank/DDBJ whole genome shotgun (WGS) entry which is preliminary data.</text>
</comment>
<dbReference type="NCBIfam" id="NF006142">
    <property type="entry name" value="PRK08292.1"/>
    <property type="match status" value="1"/>
</dbReference>
<dbReference type="Gene3D" id="3.30.1730.10">
    <property type="entry name" value="AMP nucleoside phosphorylase, N-terminal domain"/>
    <property type="match status" value="1"/>
</dbReference>
<comment type="similarity">
    <text evidence="1">Belongs to the AMP nucleosidase family.</text>
</comment>
<organism evidence="4 5">
    <name type="scientific">Maritalea porphyrae</name>
    <dbReference type="NCBI Taxonomy" id="880732"/>
    <lineage>
        <taxon>Bacteria</taxon>
        <taxon>Pseudomonadati</taxon>
        <taxon>Pseudomonadota</taxon>
        <taxon>Alphaproteobacteria</taxon>
        <taxon>Hyphomicrobiales</taxon>
        <taxon>Devosiaceae</taxon>
        <taxon>Maritalea</taxon>
    </lineage>
</organism>
<evidence type="ECO:0000259" key="2">
    <source>
        <dbReference type="Pfam" id="PF01048"/>
    </source>
</evidence>
<dbReference type="Proteomes" id="UP001161405">
    <property type="component" value="Unassembled WGS sequence"/>
</dbReference>
<dbReference type="InterPro" id="IPR018953">
    <property type="entry name" value="AMP_nucleoside_Pase_N"/>
</dbReference>
<feature type="domain" description="AMP nucleoside phosphorylase N-terminal" evidence="3">
    <location>
        <begin position="21"/>
        <end position="172"/>
    </location>
</feature>
<dbReference type="HAMAP" id="MF_01932">
    <property type="entry name" value="AMP_nucleosidase"/>
    <property type="match status" value="1"/>
</dbReference>
<dbReference type="InterPro" id="IPR047039">
    <property type="entry name" value="AMN_phosphorylase"/>
</dbReference>
<evidence type="ECO:0000313" key="5">
    <source>
        <dbReference type="Proteomes" id="UP001161405"/>
    </source>
</evidence>
<evidence type="ECO:0000256" key="1">
    <source>
        <dbReference type="HAMAP-Rule" id="MF_01932"/>
    </source>
</evidence>
<comment type="function">
    <text evidence="1">Catalyzes the hydrolysis of the N-glycosidic bond of AMP to form adenine and ribose 5-phosphate. Involved in regulation of AMP concentrations.</text>
</comment>